<protein>
    <submittedName>
        <fullName evidence="1">Uncharacterized protein</fullName>
    </submittedName>
</protein>
<evidence type="ECO:0000313" key="1">
    <source>
        <dbReference type="EMBL" id="QFG74527.1"/>
    </source>
</evidence>
<organism evidence="1">
    <name type="scientific">Megaviridae environmental sample</name>
    <dbReference type="NCBI Taxonomy" id="1737588"/>
    <lineage>
        <taxon>Viruses</taxon>
        <taxon>Varidnaviria</taxon>
        <taxon>Bamfordvirae</taxon>
        <taxon>Nucleocytoviricota</taxon>
        <taxon>Megaviricetes</taxon>
        <taxon>Imitervirales</taxon>
        <taxon>Mimiviridae</taxon>
        <taxon>environmental samples</taxon>
    </lineage>
</organism>
<sequence>MELNCLNVEYINKISSIIDMMAFSSKRINVDEFDEKKYQSMEIEEKYVTGCANKYDPPRGLVIYNKNNKILFDCLNVQFMINNMIIPLIHTNLKTYSYSEPKENFYKVERSKSNEVQNCILHHNESIVYHKDKFKINVHFNEDKNTTIESYYTDLQKYIYLEDFLELNNIKDFNFIIQKIPEMQDNTLHSSIVKYYNKLIDDYTIKIQSLLLN</sequence>
<proteinExistence type="predicted"/>
<accession>A0A5J6VLI2</accession>
<name>A0A5J6VLI2_9VIRU</name>
<reference evidence="1" key="1">
    <citation type="journal article" date="2019" name="Philos. Trans. R. Soc. Lond., B, Biol. Sci.">
        <title>Targeted metagenomic recovery of four divergent viruses reveals shared and distinctive characteristics of giant viruses of marine eukaryotes.</title>
        <authorList>
            <person name="Needham D.M."/>
            <person name="Poirier C."/>
            <person name="Hehenberger E."/>
            <person name="Jimenez V."/>
            <person name="Swalwell J.E."/>
            <person name="Santoro A.E."/>
            <person name="Worden A.Z."/>
        </authorList>
    </citation>
    <scope>NUCLEOTIDE SEQUENCE</scope>
    <source>
        <strain evidence="1">MPacV-611</strain>
    </source>
</reference>
<dbReference type="EMBL" id="MN448289">
    <property type="protein sequence ID" value="QFG74527.1"/>
    <property type="molecule type" value="Genomic_DNA"/>
</dbReference>